<dbReference type="Pfam" id="PF02996">
    <property type="entry name" value="Prefoldin"/>
    <property type="match status" value="1"/>
</dbReference>
<dbReference type="GO" id="GO:1990114">
    <property type="term" value="P:RNA polymerase II core complex assembly"/>
    <property type="evidence" value="ECO:0007669"/>
    <property type="project" value="TreeGrafter"/>
</dbReference>
<dbReference type="GO" id="GO:0006457">
    <property type="term" value="P:protein folding"/>
    <property type="evidence" value="ECO:0007669"/>
    <property type="project" value="InterPro"/>
</dbReference>
<dbReference type="PANTHER" id="PTHR12674:SF2">
    <property type="entry name" value="PREFOLDIN SUBUNIT 5"/>
    <property type="match status" value="1"/>
</dbReference>
<proteinExistence type="inferred from homology"/>
<evidence type="ECO:0000313" key="3">
    <source>
        <dbReference type="EMBL" id="KMQ94150.1"/>
    </source>
</evidence>
<dbReference type="Proteomes" id="UP000036403">
    <property type="component" value="Unassembled WGS sequence"/>
</dbReference>
<accession>A0A0J7NNS7</accession>
<evidence type="ECO:0000256" key="2">
    <source>
        <dbReference type="ARBA" id="ARBA00023186"/>
    </source>
</evidence>
<dbReference type="OrthoDB" id="10267474at2759"/>
<keyword evidence="2" id="KW-0143">Chaperone</keyword>
<dbReference type="STRING" id="67767.A0A0J7NNS7"/>
<dbReference type="EMBL" id="LBMM01002947">
    <property type="protein sequence ID" value="KMQ94150.1"/>
    <property type="molecule type" value="Genomic_DNA"/>
</dbReference>
<dbReference type="InterPro" id="IPR011599">
    <property type="entry name" value="PFD_alpha_archaea"/>
</dbReference>
<comment type="similarity">
    <text evidence="1">Belongs to the prefoldin subunit alpha family.</text>
</comment>
<evidence type="ECO:0000313" key="4">
    <source>
        <dbReference type="Proteomes" id="UP000036403"/>
    </source>
</evidence>
<dbReference type="PANTHER" id="PTHR12674">
    <property type="entry name" value="PREFOLDIN SUBUNIT 5"/>
    <property type="match status" value="1"/>
</dbReference>
<sequence>MSEEISVKPPYEVINLTNLPSLNIQQLTMFKQQLDKELEVFQDSLHTLKIAQSRFQESGACLEKITVASEGNEILVPLTGSMYVTGKLAEANNVIVDVGTGYYAKKSIDEAKNYFKRKVDYVTEQMEKIQQVGIERTKLREATIDIIDAKIQPHWEKDRGLGFRK</sequence>
<dbReference type="CDD" id="cd23157">
    <property type="entry name" value="Prefoldin_5"/>
    <property type="match status" value="1"/>
</dbReference>
<keyword evidence="4" id="KW-1185">Reference proteome</keyword>
<protein>
    <submittedName>
        <fullName evidence="3">Prefoldin subunit 5-like protein</fullName>
    </submittedName>
</protein>
<dbReference type="PaxDb" id="67767-A0A0J7NNS7"/>
<reference evidence="3 4" key="1">
    <citation type="submission" date="2015-04" db="EMBL/GenBank/DDBJ databases">
        <title>Lasius niger genome sequencing.</title>
        <authorList>
            <person name="Konorov E.A."/>
            <person name="Nikitin M.A."/>
            <person name="Kirill M.V."/>
            <person name="Chang P."/>
        </authorList>
    </citation>
    <scope>NUCLEOTIDE SEQUENCE [LARGE SCALE GENOMIC DNA]</scope>
    <source>
        <tissue evidence="3">Whole</tissue>
    </source>
</reference>
<dbReference type="InterPro" id="IPR004127">
    <property type="entry name" value="Prefoldin_subunit_alpha"/>
</dbReference>
<dbReference type="GO" id="GO:1990113">
    <property type="term" value="P:RNA polymerase I assembly"/>
    <property type="evidence" value="ECO:0007669"/>
    <property type="project" value="TreeGrafter"/>
</dbReference>
<dbReference type="GO" id="GO:0005737">
    <property type="term" value="C:cytoplasm"/>
    <property type="evidence" value="ECO:0007669"/>
    <property type="project" value="TreeGrafter"/>
</dbReference>
<evidence type="ECO:0000256" key="1">
    <source>
        <dbReference type="ARBA" id="ARBA00010048"/>
    </source>
</evidence>
<dbReference type="AlphaFoldDB" id="A0A0J7NNS7"/>
<organism evidence="3 4">
    <name type="scientific">Lasius niger</name>
    <name type="common">Black garden ant</name>
    <dbReference type="NCBI Taxonomy" id="67767"/>
    <lineage>
        <taxon>Eukaryota</taxon>
        <taxon>Metazoa</taxon>
        <taxon>Ecdysozoa</taxon>
        <taxon>Arthropoda</taxon>
        <taxon>Hexapoda</taxon>
        <taxon>Insecta</taxon>
        <taxon>Pterygota</taxon>
        <taxon>Neoptera</taxon>
        <taxon>Endopterygota</taxon>
        <taxon>Hymenoptera</taxon>
        <taxon>Apocrita</taxon>
        <taxon>Aculeata</taxon>
        <taxon>Formicoidea</taxon>
        <taxon>Formicidae</taxon>
        <taxon>Formicinae</taxon>
        <taxon>Lasius</taxon>
        <taxon>Lasius</taxon>
    </lineage>
</organism>
<comment type="caution">
    <text evidence="3">The sequence shown here is derived from an EMBL/GenBank/DDBJ whole genome shotgun (WGS) entry which is preliminary data.</text>
</comment>
<dbReference type="GO" id="GO:0051082">
    <property type="term" value="F:unfolded protein binding"/>
    <property type="evidence" value="ECO:0007669"/>
    <property type="project" value="InterPro"/>
</dbReference>
<dbReference type="GO" id="GO:0016272">
    <property type="term" value="C:prefoldin complex"/>
    <property type="evidence" value="ECO:0007669"/>
    <property type="project" value="InterPro"/>
</dbReference>
<gene>
    <name evidence="3" type="ORF">RF55_5710</name>
</gene>
<dbReference type="InterPro" id="IPR009053">
    <property type="entry name" value="Prefoldin"/>
</dbReference>
<dbReference type="NCBIfam" id="TIGR00293">
    <property type="entry name" value="prefoldin subunit alpha"/>
    <property type="match status" value="1"/>
</dbReference>
<dbReference type="Gene3D" id="1.10.287.370">
    <property type="match status" value="1"/>
</dbReference>
<dbReference type="FunFam" id="1.10.287.370:FF:000004">
    <property type="entry name" value="Probable prefoldin subunit 5"/>
    <property type="match status" value="1"/>
</dbReference>
<dbReference type="SUPFAM" id="SSF46579">
    <property type="entry name" value="Prefoldin"/>
    <property type="match status" value="1"/>
</dbReference>
<dbReference type="GO" id="GO:1990115">
    <property type="term" value="P:RNA polymerase III assembly"/>
    <property type="evidence" value="ECO:0007669"/>
    <property type="project" value="TreeGrafter"/>
</dbReference>
<name>A0A0J7NNS7_LASNI</name>